<protein>
    <submittedName>
        <fullName evidence="5">CIDEB protein</fullName>
    </submittedName>
</protein>
<dbReference type="InterPro" id="IPR003508">
    <property type="entry name" value="CIDE-N_dom"/>
</dbReference>
<evidence type="ECO:0000259" key="4">
    <source>
        <dbReference type="PROSITE" id="PS51135"/>
    </source>
</evidence>
<sequence length="269" mass="30545">MLQGGMRTADVARAINCHVRTVRRLRQRYRETGRTADHPRSGRPRVTTPAQDRYIRISHLRDRSVSSVGTELTRRVWAPSPPPQRPFRVCNHDRTLKKGLMAGTLQELLEKVVDALLLCTGVSLVLEEDGTEVDSENFFQTLSDGTTFMALEYGQTWKPSRGGVLSYSLTQKPRNTKDIARVTFDLYKLNPHDLFGSLNVKATFYGLYSMSLDLKCLGPKKVLRELLRCSSSLMYALGHLLLTSATYIRRIIEGTDRWHTTAPAAENWY</sequence>
<evidence type="ECO:0000313" key="5">
    <source>
        <dbReference type="EMBL" id="KAG2462712.1"/>
    </source>
</evidence>
<dbReference type="PANTHER" id="PTHR12306">
    <property type="entry name" value="CELL DEATH ACTIVATOR CIDE"/>
    <property type="match status" value="1"/>
</dbReference>
<feature type="region of interest" description="Disordered" evidence="3">
    <location>
        <begin position="27"/>
        <end position="51"/>
    </location>
</feature>
<dbReference type="Pfam" id="PF02017">
    <property type="entry name" value="CIDE-N"/>
    <property type="match status" value="1"/>
</dbReference>
<evidence type="ECO:0000313" key="6">
    <source>
        <dbReference type="Proteomes" id="UP000886611"/>
    </source>
</evidence>
<dbReference type="EMBL" id="JAATIS010004040">
    <property type="protein sequence ID" value="KAG2462712.1"/>
    <property type="molecule type" value="Genomic_DNA"/>
</dbReference>
<dbReference type="Gene3D" id="3.10.20.10">
    <property type="match status" value="1"/>
</dbReference>
<keyword evidence="1 2" id="KW-0053">Apoptosis</keyword>
<dbReference type="SUPFAM" id="SSF46689">
    <property type="entry name" value="Homeodomain-like"/>
    <property type="match status" value="1"/>
</dbReference>
<feature type="non-terminal residue" evidence="5">
    <location>
        <position position="1"/>
    </location>
</feature>
<proteinExistence type="predicted"/>
<gene>
    <name evidence="5" type="primary">Cideb</name>
    <name evidence="5" type="ORF">GTO96_0000287</name>
</gene>
<dbReference type="Pfam" id="PF13551">
    <property type="entry name" value="HTH_29"/>
    <property type="match status" value="1"/>
</dbReference>
<dbReference type="SMART" id="SM00266">
    <property type="entry name" value="CAD"/>
    <property type="match status" value="1"/>
</dbReference>
<dbReference type="Proteomes" id="UP000886611">
    <property type="component" value="Unassembled WGS sequence"/>
</dbReference>
<reference evidence="5 6" key="1">
    <citation type="journal article" date="2021" name="Cell">
        <title>Tracing the genetic footprints of vertebrate landing in non-teleost ray-finned fishes.</title>
        <authorList>
            <person name="Bi X."/>
            <person name="Wang K."/>
            <person name="Yang L."/>
            <person name="Pan H."/>
            <person name="Jiang H."/>
            <person name="Wei Q."/>
            <person name="Fang M."/>
            <person name="Yu H."/>
            <person name="Zhu C."/>
            <person name="Cai Y."/>
            <person name="He Y."/>
            <person name="Gan X."/>
            <person name="Zeng H."/>
            <person name="Yu D."/>
            <person name="Zhu Y."/>
            <person name="Jiang H."/>
            <person name="Qiu Q."/>
            <person name="Yang H."/>
            <person name="Zhang Y.E."/>
            <person name="Wang W."/>
            <person name="Zhu M."/>
            <person name="He S."/>
            <person name="Zhang G."/>
        </authorList>
    </citation>
    <scope>NUCLEOTIDE SEQUENCE [LARGE SCALE GENOMIC DNA]</scope>
    <source>
        <strain evidence="5">Bchr_013</strain>
    </source>
</reference>
<feature type="non-terminal residue" evidence="5">
    <location>
        <position position="269"/>
    </location>
</feature>
<dbReference type="GO" id="GO:0042981">
    <property type="term" value="P:regulation of apoptotic process"/>
    <property type="evidence" value="ECO:0007669"/>
    <property type="project" value="TreeGrafter"/>
</dbReference>
<dbReference type="PANTHER" id="PTHR12306:SF10">
    <property type="entry name" value="LIPID TRANSFERASE CIDEB"/>
    <property type="match status" value="1"/>
</dbReference>
<keyword evidence="6" id="KW-1185">Reference proteome</keyword>
<organism evidence="5 6">
    <name type="scientific">Polypterus senegalus</name>
    <name type="common">Senegal bichir</name>
    <dbReference type="NCBI Taxonomy" id="55291"/>
    <lineage>
        <taxon>Eukaryota</taxon>
        <taxon>Metazoa</taxon>
        <taxon>Chordata</taxon>
        <taxon>Craniata</taxon>
        <taxon>Vertebrata</taxon>
        <taxon>Euteleostomi</taxon>
        <taxon>Actinopterygii</taxon>
        <taxon>Polypteriformes</taxon>
        <taxon>Polypteridae</taxon>
        <taxon>Polypterus</taxon>
    </lineage>
</organism>
<comment type="caution">
    <text evidence="5">The sequence shown here is derived from an EMBL/GenBank/DDBJ whole genome shotgun (WGS) entry which is preliminary data.</text>
</comment>
<evidence type="ECO:0000256" key="2">
    <source>
        <dbReference type="PROSITE-ProRule" id="PRU00447"/>
    </source>
</evidence>
<evidence type="ECO:0000256" key="3">
    <source>
        <dbReference type="SAM" id="MobiDB-lite"/>
    </source>
</evidence>
<dbReference type="GO" id="GO:0006915">
    <property type="term" value="P:apoptotic process"/>
    <property type="evidence" value="ECO:0007669"/>
    <property type="project" value="UniProtKB-UniRule"/>
</dbReference>
<dbReference type="SUPFAM" id="SSF54277">
    <property type="entry name" value="CAD &amp; PB1 domains"/>
    <property type="match status" value="1"/>
</dbReference>
<dbReference type="InterPro" id="IPR009057">
    <property type="entry name" value="Homeodomain-like_sf"/>
</dbReference>
<dbReference type="PROSITE" id="PS51135">
    <property type="entry name" value="CIDE_N"/>
    <property type="match status" value="1"/>
</dbReference>
<dbReference type="AlphaFoldDB" id="A0A8X7X6L2"/>
<feature type="compositionally biased region" description="Basic and acidic residues" evidence="3">
    <location>
        <begin position="28"/>
        <end position="40"/>
    </location>
</feature>
<feature type="domain" description="CIDE-N" evidence="4">
    <location>
        <begin position="83"/>
        <end position="159"/>
    </location>
</feature>
<accession>A0A8X7X6L2</accession>
<name>A0A8X7X6L2_POLSE</name>
<evidence type="ECO:0000256" key="1">
    <source>
        <dbReference type="ARBA" id="ARBA00022703"/>
    </source>
</evidence>